<evidence type="ECO:0000313" key="14">
    <source>
        <dbReference type="Proteomes" id="UP000198711"/>
    </source>
</evidence>
<evidence type="ECO:0000256" key="4">
    <source>
        <dbReference type="ARBA" id="ARBA00022692"/>
    </source>
</evidence>
<keyword evidence="5 9" id="KW-0798">TonB box</keyword>
<keyword evidence="7 8" id="KW-0998">Cell outer membrane</keyword>
<feature type="signal peptide" evidence="10">
    <location>
        <begin position="1"/>
        <end position="23"/>
    </location>
</feature>
<evidence type="ECO:0000256" key="2">
    <source>
        <dbReference type="ARBA" id="ARBA00022448"/>
    </source>
</evidence>
<evidence type="ECO:0000259" key="11">
    <source>
        <dbReference type="Pfam" id="PF00593"/>
    </source>
</evidence>
<comment type="similarity">
    <text evidence="8 9">Belongs to the TonB-dependent receptor family.</text>
</comment>
<keyword evidence="6 8" id="KW-0472">Membrane</keyword>
<keyword evidence="14" id="KW-1185">Reference proteome</keyword>
<dbReference type="AlphaFoldDB" id="A0A8X8IHU8"/>
<evidence type="ECO:0000256" key="10">
    <source>
        <dbReference type="SAM" id="SignalP"/>
    </source>
</evidence>
<evidence type="ECO:0000313" key="13">
    <source>
        <dbReference type="EMBL" id="SDX45187.1"/>
    </source>
</evidence>
<feature type="domain" description="TonB-dependent receptor-like beta-barrel" evidence="11">
    <location>
        <begin position="391"/>
        <end position="798"/>
    </location>
</feature>
<dbReference type="GO" id="GO:0009279">
    <property type="term" value="C:cell outer membrane"/>
    <property type="evidence" value="ECO:0007669"/>
    <property type="project" value="UniProtKB-SubCell"/>
</dbReference>
<dbReference type="InterPro" id="IPR012910">
    <property type="entry name" value="Plug_dom"/>
</dbReference>
<dbReference type="SUPFAM" id="SSF49464">
    <property type="entry name" value="Carboxypeptidase regulatory domain-like"/>
    <property type="match status" value="1"/>
</dbReference>
<dbReference type="Proteomes" id="UP000198711">
    <property type="component" value="Unassembled WGS sequence"/>
</dbReference>
<gene>
    <name evidence="13" type="ORF">SAMN05444410_11653</name>
</gene>
<keyword evidence="2 8" id="KW-0813">Transport</keyword>
<dbReference type="NCBIfam" id="TIGR04057">
    <property type="entry name" value="SusC_RagA_signa"/>
    <property type="match status" value="1"/>
</dbReference>
<dbReference type="RefSeq" id="WP_257575020.1">
    <property type="nucleotide sequence ID" value="NZ_FNNO01000016.1"/>
</dbReference>
<organism evidence="13 14">
    <name type="scientific">Hydrobacter penzbergensis</name>
    <dbReference type="NCBI Taxonomy" id="1235997"/>
    <lineage>
        <taxon>Bacteria</taxon>
        <taxon>Pseudomonadati</taxon>
        <taxon>Bacteroidota</taxon>
        <taxon>Chitinophagia</taxon>
        <taxon>Chitinophagales</taxon>
        <taxon>Chitinophagaceae</taxon>
        <taxon>Hydrobacter</taxon>
    </lineage>
</organism>
<feature type="domain" description="TonB-dependent receptor plug" evidence="12">
    <location>
        <begin position="117"/>
        <end position="232"/>
    </location>
</feature>
<evidence type="ECO:0000259" key="12">
    <source>
        <dbReference type="Pfam" id="PF07715"/>
    </source>
</evidence>
<dbReference type="InterPro" id="IPR000531">
    <property type="entry name" value="Beta-barrel_TonB"/>
</dbReference>
<protein>
    <submittedName>
        <fullName evidence="13">Iron complex outermembrane recepter protein</fullName>
    </submittedName>
</protein>
<evidence type="ECO:0000256" key="3">
    <source>
        <dbReference type="ARBA" id="ARBA00022452"/>
    </source>
</evidence>
<keyword evidence="10" id="KW-0732">Signal</keyword>
<dbReference type="InterPro" id="IPR036942">
    <property type="entry name" value="Beta-barrel_TonB_sf"/>
</dbReference>
<proteinExistence type="inferred from homology"/>
<dbReference type="InterPro" id="IPR023996">
    <property type="entry name" value="TonB-dep_OMP_SusC/RagA"/>
</dbReference>
<keyword evidence="4 8" id="KW-0812">Transmembrane</keyword>
<evidence type="ECO:0000256" key="6">
    <source>
        <dbReference type="ARBA" id="ARBA00023136"/>
    </source>
</evidence>
<comment type="subcellular location">
    <subcellularLocation>
        <location evidence="1 8">Cell outer membrane</location>
        <topology evidence="1 8">Multi-pass membrane protein</topology>
    </subcellularLocation>
</comment>
<evidence type="ECO:0000256" key="7">
    <source>
        <dbReference type="ARBA" id="ARBA00023237"/>
    </source>
</evidence>
<dbReference type="InterPro" id="IPR039426">
    <property type="entry name" value="TonB-dep_rcpt-like"/>
</dbReference>
<dbReference type="PROSITE" id="PS52016">
    <property type="entry name" value="TONB_DEPENDENT_REC_3"/>
    <property type="match status" value="1"/>
</dbReference>
<reference evidence="13 14" key="1">
    <citation type="submission" date="2016-10" db="EMBL/GenBank/DDBJ databases">
        <authorList>
            <person name="Varghese N."/>
            <person name="Submissions S."/>
        </authorList>
    </citation>
    <scope>NUCLEOTIDE SEQUENCE [LARGE SCALE GENOMIC DNA]</scope>
    <source>
        <strain evidence="13 14">DSM 25353</strain>
    </source>
</reference>
<accession>A0A8X8IHU8</accession>
<keyword evidence="3 8" id="KW-1134">Transmembrane beta strand</keyword>
<evidence type="ECO:0000256" key="9">
    <source>
        <dbReference type="RuleBase" id="RU003357"/>
    </source>
</evidence>
<sequence length="989" mass="107623">MNVKRLLLLMILPALLLQLSAQAQQRTVTGKVTDSRNGTALQSVSVTVKGSSVGTQTAADGSFSLKVPSGATTLMISSIGYANREVKISDGAVNVALEPIDKALGDVIVIAYGTRKKSDLTSSVTAISAKDFQKGSIASSEQLLQGKVAGLEITSGGGAAGGGSRIRIRGGASLNASNDPLIVIDGIAVDGNGVAGSANLLNTINPNDIESISVLKDASATALYGSRASNGVLIITTKKGFKGKVRYNFNTQVSSGSVAKTVGVLSGDEIRSIINADAAASGDNTYKKLLGTANTDWQKQIYKTAIGNDNNISASGGIGNIPFRLSLGYLNQDGILKTDHFDRMSSALNLSPKFFDNHLSVEVAVKASRTTNRFADQGAIGSAVAFDPTQPVYANNKYGGYYEWLQPDGKPIDLSTRNPLALLNLRDNRSTVNRLIGNVQLDYKLHFFPDLHVLTNLGIDNASGSGNDNTDSVSATNYKTAGRYVHYEQKKKYTLAGVSLLYNKDIRSIDSKLDVLVSHEYQDFVTEVSNFASYGQNGVLIPGSTPTFATDRPEFRMESYLGRLNYSLADKYFLSASIRRDASSKFSTANRVGYFPAVSVAWKINEDFFKGSSVVNELKFRASVGVTGQQDIGNYYGYLPKYSQSSNTAQYQFGNTFYSFLRPSAYDPNIKWETTTTTNLGLDFAFLNNRISGSVDVYKKKTKDLLSVIPVAPGSNFDIALLTNVGNIENKGVEFAVNTIPVKQKDLEWDLGFNFTYNKTEITNLLKQQDPNFKGIDVGGISGGTGNNIGKFAVGYAPYVYNVYKQIYDRTTGKPIESLYDDLNRDGRIDESDRYYYKKPSADILLGINTQVIYKRISVGFAAHGSLGGYLYNNFNSNNGVLRAIKNPINFIGNASRDYLYTGFVNNQYLSDYYIENASFLRLDNINFGYNAGKVFNNRAQMRISASVQNVFVITKYKGLDPENSNSSGVDNNIYPRPRVFSLGLNFDF</sequence>
<dbReference type="InterPro" id="IPR023997">
    <property type="entry name" value="TonB-dep_OMP_SusC/RagA_CS"/>
</dbReference>
<evidence type="ECO:0000256" key="5">
    <source>
        <dbReference type="ARBA" id="ARBA00023077"/>
    </source>
</evidence>
<dbReference type="EMBL" id="FNNO01000016">
    <property type="protein sequence ID" value="SDX45187.1"/>
    <property type="molecule type" value="Genomic_DNA"/>
</dbReference>
<evidence type="ECO:0000256" key="1">
    <source>
        <dbReference type="ARBA" id="ARBA00004571"/>
    </source>
</evidence>
<dbReference type="Pfam" id="PF13715">
    <property type="entry name" value="CarbopepD_reg_2"/>
    <property type="match status" value="1"/>
</dbReference>
<dbReference type="NCBIfam" id="TIGR04056">
    <property type="entry name" value="OMP_RagA_SusC"/>
    <property type="match status" value="1"/>
</dbReference>
<dbReference type="Pfam" id="PF07715">
    <property type="entry name" value="Plug"/>
    <property type="match status" value="1"/>
</dbReference>
<dbReference type="Pfam" id="PF00593">
    <property type="entry name" value="TonB_dep_Rec_b-barrel"/>
    <property type="match status" value="1"/>
</dbReference>
<dbReference type="Gene3D" id="2.170.130.10">
    <property type="entry name" value="TonB-dependent receptor, plug domain"/>
    <property type="match status" value="1"/>
</dbReference>
<dbReference type="InterPro" id="IPR037066">
    <property type="entry name" value="Plug_dom_sf"/>
</dbReference>
<dbReference type="Gene3D" id="2.60.40.1120">
    <property type="entry name" value="Carboxypeptidase-like, regulatory domain"/>
    <property type="match status" value="1"/>
</dbReference>
<feature type="chain" id="PRO_5036462156" evidence="10">
    <location>
        <begin position="24"/>
        <end position="989"/>
    </location>
</feature>
<evidence type="ECO:0000256" key="8">
    <source>
        <dbReference type="PROSITE-ProRule" id="PRU01360"/>
    </source>
</evidence>
<dbReference type="InterPro" id="IPR008969">
    <property type="entry name" value="CarboxyPept-like_regulatory"/>
</dbReference>
<dbReference type="SUPFAM" id="SSF56935">
    <property type="entry name" value="Porins"/>
    <property type="match status" value="1"/>
</dbReference>
<name>A0A8X8IHU8_9BACT</name>
<dbReference type="Gene3D" id="2.40.170.20">
    <property type="entry name" value="TonB-dependent receptor, beta-barrel domain"/>
    <property type="match status" value="1"/>
</dbReference>
<comment type="caution">
    <text evidence="13">The sequence shown here is derived from an EMBL/GenBank/DDBJ whole genome shotgun (WGS) entry which is preliminary data.</text>
</comment>